<dbReference type="InterPro" id="IPR055828">
    <property type="entry name" value="DUF7405"/>
</dbReference>
<dbReference type="Proteomes" id="UP000011632">
    <property type="component" value="Unassembled WGS sequence"/>
</dbReference>
<evidence type="ECO:0000313" key="1">
    <source>
        <dbReference type="EMBL" id="ELY66981.1"/>
    </source>
</evidence>
<name>L9XZX2_9EURY</name>
<dbReference type="Pfam" id="PF24152">
    <property type="entry name" value="DUF7405"/>
    <property type="match status" value="1"/>
</dbReference>
<keyword evidence="2" id="KW-1185">Reference proteome</keyword>
<reference evidence="1 2" key="1">
    <citation type="journal article" date="2014" name="PLoS Genet.">
        <title>Phylogenetically driven sequencing of extremely halophilic archaea reveals strategies for static and dynamic osmo-response.</title>
        <authorList>
            <person name="Becker E.A."/>
            <person name="Seitzer P.M."/>
            <person name="Tritt A."/>
            <person name="Larsen D."/>
            <person name="Krusor M."/>
            <person name="Yao A.I."/>
            <person name="Wu D."/>
            <person name="Madern D."/>
            <person name="Eisen J.A."/>
            <person name="Darling A.E."/>
            <person name="Facciotti M.T."/>
        </authorList>
    </citation>
    <scope>NUCLEOTIDE SEQUENCE [LARGE SCALE GENOMIC DNA]</scope>
    <source>
        <strain evidence="1 2">JCM 10478</strain>
    </source>
</reference>
<accession>L9XZX2</accession>
<dbReference type="RefSeq" id="WP_006431512.1">
    <property type="nucleotide sequence ID" value="NZ_AOID01000032.1"/>
</dbReference>
<protein>
    <recommendedName>
        <fullName evidence="3">Tat pathway signal protein</fullName>
    </recommendedName>
</protein>
<dbReference type="PATRIC" id="fig|1227496.3.peg.2450"/>
<dbReference type="SUPFAM" id="SSF54909">
    <property type="entry name" value="Dimeric alpha+beta barrel"/>
    <property type="match status" value="1"/>
</dbReference>
<evidence type="ECO:0008006" key="3">
    <source>
        <dbReference type="Google" id="ProtNLM"/>
    </source>
</evidence>
<organism evidence="1 2">
    <name type="scientific">Natrinema versiforme JCM 10478</name>
    <dbReference type="NCBI Taxonomy" id="1227496"/>
    <lineage>
        <taxon>Archaea</taxon>
        <taxon>Methanobacteriati</taxon>
        <taxon>Methanobacteriota</taxon>
        <taxon>Stenosarchaea group</taxon>
        <taxon>Halobacteria</taxon>
        <taxon>Halobacteriales</taxon>
        <taxon>Natrialbaceae</taxon>
        <taxon>Natrinema</taxon>
    </lineage>
</organism>
<proteinExistence type="predicted"/>
<dbReference type="AlphaFoldDB" id="L9XZX2"/>
<comment type="caution">
    <text evidence="1">The sequence shown here is derived from an EMBL/GenBank/DDBJ whole genome shotgun (WGS) entry which is preliminary data.</text>
</comment>
<evidence type="ECO:0000313" key="2">
    <source>
        <dbReference type="Proteomes" id="UP000011632"/>
    </source>
</evidence>
<gene>
    <name evidence="1" type="ORF">C489_12097</name>
</gene>
<dbReference type="OrthoDB" id="212084at2157"/>
<sequence length="427" mass="46308">MNGSDRGLSRRAFVRSAVAIGGASALAACLQREETEDVPQAALSPAELPDRQHAWNEFLATDDHGNIEPPEHHLLLGLEYVGDGPADADGEREQLEAAFRTLETAYKRGNEGLAFTIGYGPAYFDRFEADLPESVDLPDPEALAPIEDPELDEYDALVHLASDYGHVTLSAEEALKGELEEINGLEVEDSFEGVFDVAERRAGFIGSGLPAERQSGVSGIPDSEPVPEDAPMFMGFKSGFRKTQASEDRVTIQDGPFASGTTIHLSKIRLHLHQWYEQDSRDIRVSKMFSPTHADEGLVDGAGDNLGDSSRIAEVGGDAAEAARRGTVGHAQKAARAREDGEPIILRRDFDSTDDDAAATHFLSLQRSIADFVKTREAMTGSDLTEGSVSSRTNNGILQYIRVRNRANYLVPPRGLRALPEPNPDSA</sequence>
<dbReference type="EMBL" id="AOID01000032">
    <property type="protein sequence ID" value="ELY66981.1"/>
    <property type="molecule type" value="Genomic_DNA"/>
</dbReference>
<dbReference type="InterPro" id="IPR011008">
    <property type="entry name" value="Dimeric_a/b-barrel"/>
</dbReference>